<dbReference type="Pfam" id="PF01544">
    <property type="entry name" value="CorA"/>
    <property type="match status" value="1"/>
</dbReference>
<keyword evidence="7 8" id="KW-0472">Membrane</keyword>
<gene>
    <name evidence="9" type="ORF">H3V42_32530</name>
</gene>
<protein>
    <submittedName>
        <fullName evidence="9">Magnesium transporter CorA family protein</fullName>
    </submittedName>
</protein>
<keyword evidence="4" id="KW-1003">Cell membrane</keyword>
<dbReference type="AlphaFoldDB" id="A0A9X7UFY0"/>
<evidence type="ECO:0000256" key="2">
    <source>
        <dbReference type="ARBA" id="ARBA00009765"/>
    </source>
</evidence>
<feature type="transmembrane region" description="Helical" evidence="8">
    <location>
        <begin position="295"/>
        <end position="315"/>
    </location>
</feature>
<dbReference type="GO" id="GO:0050897">
    <property type="term" value="F:cobalt ion binding"/>
    <property type="evidence" value="ECO:0007669"/>
    <property type="project" value="TreeGrafter"/>
</dbReference>
<dbReference type="InterPro" id="IPR002523">
    <property type="entry name" value="MgTranspt_CorA/ZnTranspt_ZntB"/>
</dbReference>
<dbReference type="Proteomes" id="UP000515377">
    <property type="component" value="Plasmid pSYA3-1"/>
</dbReference>
<dbReference type="GO" id="GO:0005886">
    <property type="term" value="C:plasma membrane"/>
    <property type="evidence" value="ECO:0007669"/>
    <property type="project" value="UniProtKB-SubCell"/>
</dbReference>
<dbReference type="InterPro" id="IPR045861">
    <property type="entry name" value="CorA_cytoplasmic_dom"/>
</dbReference>
<keyword evidence="5 8" id="KW-0812">Transmembrane</keyword>
<dbReference type="GO" id="GO:0000287">
    <property type="term" value="F:magnesium ion binding"/>
    <property type="evidence" value="ECO:0007669"/>
    <property type="project" value="TreeGrafter"/>
</dbReference>
<evidence type="ECO:0000313" key="10">
    <source>
        <dbReference type="Proteomes" id="UP000515377"/>
    </source>
</evidence>
<keyword evidence="3" id="KW-0813">Transport</keyword>
<dbReference type="GO" id="GO:0015087">
    <property type="term" value="F:cobalt ion transmembrane transporter activity"/>
    <property type="evidence" value="ECO:0007669"/>
    <property type="project" value="TreeGrafter"/>
</dbReference>
<evidence type="ECO:0000256" key="3">
    <source>
        <dbReference type="ARBA" id="ARBA00022448"/>
    </source>
</evidence>
<dbReference type="GO" id="GO:0015095">
    <property type="term" value="F:magnesium ion transmembrane transporter activity"/>
    <property type="evidence" value="ECO:0007669"/>
    <property type="project" value="TreeGrafter"/>
</dbReference>
<accession>A0A9X7UFY0</accession>
<evidence type="ECO:0000256" key="6">
    <source>
        <dbReference type="ARBA" id="ARBA00022989"/>
    </source>
</evidence>
<evidence type="ECO:0000256" key="4">
    <source>
        <dbReference type="ARBA" id="ARBA00022475"/>
    </source>
</evidence>
<dbReference type="PANTHER" id="PTHR46494:SF1">
    <property type="entry name" value="CORA FAMILY METAL ION TRANSPORTER (EUROFUNG)"/>
    <property type="match status" value="1"/>
</dbReference>
<dbReference type="SUPFAM" id="SSF144083">
    <property type="entry name" value="Magnesium transport protein CorA, transmembrane region"/>
    <property type="match status" value="1"/>
</dbReference>
<dbReference type="SUPFAM" id="SSF143865">
    <property type="entry name" value="CorA soluble domain-like"/>
    <property type="match status" value="1"/>
</dbReference>
<comment type="subcellular location">
    <subcellularLocation>
        <location evidence="1">Cell membrane</location>
        <topology evidence="1">Multi-pass membrane protein</topology>
    </subcellularLocation>
</comment>
<proteinExistence type="inferred from homology"/>
<feature type="transmembrane region" description="Helical" evidence="8">
    <location>
        <begin position="264"/>
        <end position="283"/>
    </location>
</feature>
<organism evidence="9 10">
    <name type="scientific">Sphingobium yanoikuyae</name>
    <name type="common">Sphingomonas yanoikuyae</name>
    <dbReference type="NCBI Taxonomy" id="13690"/>
    <lineage>
        <taxon>Bacteria</taxon>
        <taxon>Pseudomonadati</taxon>
        <taxon>Pseudomonadota</taxon>
        <taxon>Alphaproteobacteria</taxon>
        <taxon>Sphingomonadales</taxon>
        <taxon>Sphingomonadaceae</taxon>
        <taxon>Sphingobium</taxon>
    </lineage>
</organism>
<dbReference type="EMBL" id="CP060124">
    <property type="protein sequence ID" value="QNG49606.1"/>
    <property type="molecule type" value="Genomic_DNA"/>
</dbReference>
<evidence type="ECO:0000256" key="1">
    <source>
        <dbReference type="ARBA" id="ARBA00004651"/>
    </source>
</evidence>
<evidence type="ECO:0000256" key="7">
    <source>
        <dbReference type="ARBA" id="ARBA00023136"/>
    </source>
</evidence>
<keyword evidence="6 8" id="KW-1133">Transmembrane helix</keyword>
<name>A0A9X7UFY0_SPHYA</name>
<dbReference type="InterPro" id="IPR045863">
    <property type="entry name" value="CorA_TM1_TM2"/>
</dbReference>
<dbReference type="PANTHER" id="PTHR46494">
    <property type="entry name" value="CORA FAMILY METAL ION TRANSPORTER (EUROFUNG)"/>
    <property type="match status" value="1"/>
</dbReference>
<evidence type="ECO:0000313" key="9">
    <source>
        <dbReference type="EMBL" id="QNG49606.1"/>
    </source>
</evidence>
<sequence length="321" mass="34827">MSLESSGGHCRIYEAGRFVREGRIADLGQGEIDHGDFVWVAIVSGHDTHLDAAASRLGFQSVVEAARNGSPGRLIDRDARLGMVLSDISDTDGKPIYGNMTIFLGRQFVVSVTGRPEARREGDQIEANPGLLARGPAYFLSGLLAPVASDFLSVALALEARAAELERQASAGRLRREDLYDVLRFQHDLFDFKRGLAANLGVIEALTAERYDAIDPGARPYLRDVLETLQGSERLALASQRVIAGLMSLSTVPASEIERTVRTLSAWAVMFALLTSATALSSVNFPGIVGVSARFGYGIFLLAMGSLCAAIYLRLRRQRWV</sequence>
<dbReference type="Gene3D" id="1.20.58.340">
    <property type="entry name" value="Magnesium transport protein CorA, transmembrane region"/>
    <property type="match status" value="2"/>
</dbReference>
<reference evidence="9 10" key="1">
    <citation type="submission" date="2020-07" db="EMBL/GenBank/DDBJ databases">
        <title>Whole genome sequence of Sphingobium yanoikuyae A3.</title>
        <authorList>
            <person name="Han S.-S."/>
        </authorList>
    </citation>
    <scope>NUCLEOTIDE SEQUENCE [LARGE SCALE GENOMIC DNA]</scope>
    <source>
        <strain evidence="9 10">A3</strain>
        <plasmid evidence="9 10">pSYA3-1</plasmid>
    </source>
</reference>
<geneLocation type="plasmid" evidence="9 10">
    <name>pSYA3-1</name>
</geneLocation>
<evidence type="ECO:0000256" key="8">
    <source>
        <dbReference type="SAM" id="Phobius"/>
    </source>
</evidence>
<comment type="similarity">
    <text evidence="2">Belongs to the CorA metal ion transporter (MIT) (TC 1.A.35) family.</text>
</comment>
<keyword evidence="9" id="KW-0614">Plasmid</keyword>
<evidence type="ECO:0000256" key="5">
    <source>
        <dbReference type="ARBA" id="ARBA00022692"/>
    </source>
</evidence>